<accession>A0A286GBB2</accession>
<sequence length="285" mass="32200">MRLAAQTKSMKRELGLLLLLASLILSGSIDCLAQRTFQHVTDSLVTEGIIRKTGHSLYIKPIFEQYQPLITVVGDGFSVPKGELTRKRGVGIRMGYRGKRFELETGLSTIRPAVGYRYLLNGPYAYGHTTRTVSTDFYHIPLLFRYRLWQPVSKLSLRIGTGIAYNVDLDKLKLAPISNSEESSLDANGNKVVLARTRSQYERKKSFFSAEVNLSTQYQFSPHFSASLEVRRLFSPKDVVRITATQQTFDPPAFRDIEANGGANSLNLNLGIAYHFRVNNRYRLN</sequence>
<evidence type="ECO:0008006" key="3">
    <source>
        <dbReference type="Google" id="ProtNLM"/>
    </source>
</evidence>
<name>A0A286GBB2_9BACT</name>
<protein>
    <recommendedName>
        <fullName evidence="3">Outer membrane protein beta-barrel domain-containing protein</fullName>
    </recommendedName>
</protein>
<dbReference type="EMBL" id="OCNH01000003">
    <property type="protein sequence ID" value="SOD92813.1"/>
    <property type="molecule type" value="Genomic_DNA"/>
</dbReference>
<dbReference type="SUPFAM" id="SSF56925">
    <property type="entry name" value="OMPA-like"/>
    <property type="match status" value="1"/>
</dbReference>
<dbReference type="InterPro" id="IPR011250">
    <property type="entry name" value="OMP/PagP_B-barrel"/>
</dbReference>
<keyword evidence="2" id="KW-1185">Reference proteome</keyword>
<proteinExistence type="predicted"/>
<dbReference type="AlphaFoldDB" id="A0A286GBB2"/>
<evidence type="ECO:0000313" key="2">
    <source>
        <dbReference type="Proteomes" id="UP000219452"/>
    </source>
</evidence>
<dbReference type="Proteomes" id="UP000219452">
    <property type="component" value="Unassembled WGS sequence"/>
</dbReference>
<reference evidence="2" key="1">
    <citation type="submission" date="2017-09" db="EMBL/GenBank/DDBJ databases">
        <authorList>
            <person name="Varghese N."/>
            <person name="Submissions S."/>
        </authorList>
    </citation>
    <scope>NUCLEOTIDE SEQUENCE [LARGE SCALE GENOMIC DNA]</scope>
    <source>
        <strain evidence="2">DSM 29961</strain>
    </source>
</reference>
<organism evidence="1 2">
    <name type="scientific">Spirosoma fluviale</name>
    <dbReference type="NCBI Taxonomy" id="1597977"/>
    <lineage>
        <taxon>Bacteria</taxon>
        <taxon>Pseudomonadati</taxon>
        <taxon>Bacteroidota</taxon>
        <taxon>Cytophagia</taxon>
        <taxon>Cytophagales</taxon>
        <taxon>Cytophagaceae</taxon>
        <taxon>Spirosoma</taxon>
    </lineage>
</organism>
<gene>
    <name evidence="1" type="ORF">SAMN06269250_4190</name>
</gene>
<evidence type="ECO:0000313" key="1">
    <source>
        <dbReference type="EMBL" id="SOD92813.1"/>
    </source>
</evidence>
<dbReference type="Gene3D" id="2.40.160.20">
    <property type="match status" value="1"/>
</dbReference>